<name>A0AAV7XUC0_9NEOP</name>
<evidence type="ECO:0000313" key="2">
    <source>
        <dbReference type="Proteomes" id="UP001075354"/>
    </source>
</evidence>
<dbReference type="AlphaFoldDB" id="A0AAV7XUC0"/>
<dbReference type="Proteomes" id="UP001075354">
    <property type="component" value="Chromosome 2"/>
</dbReference>
<comment type="caution">
    <text evidence="1">The sequence shown here is derived from an EMBL/GenBank/DDBJ whole genome shotgun (WGS) entry which is preliminary data.</text>
</comment>
<gene>
    <name evidence="1" type="ORF">ONE63_005084</name>
</gene>
<sequence>MLQFIYMKMTSDPADMLFVEFEDLRQVLSVGRSRKLIAFFVRMSAGSSHQDASEAAAGPATAQPRAVQPLQDQAKTVNSLRLPKFDADSPYIPASVREAIRKKQRPHRQGREDMVQRILDHCKENVPGFHRGVIPAVALDLTVAYPDSFKDTLPVTDHGSDGLAKQMLVKYDNDRRDKSKKLCPAQKQVPAIKEAYGCVMWNPPIPEDETQERRRNNYLT</sequence>
<reference evidence="1" key="1">
    <citation type="submission" date="2022-12" db="EMBL/GenBank/DDBJ databases">
        <title>Chromosome-level genome assembly of the bean flower thrips Megalurothrips usitatus.</title>
        <authorList>
            <person name="Ma L."/>
            <person name="Liu Q."/>
            <person name="Li H."/>
            <person name="Cai W."/>
        </authorList>
    </citation>
    <scope>NUCLEOTIDE SEQUENCE</scope>
    <source>
        <strain evidence="1">Cailab_2022a</strain>
    </source>
</reference>
<evidence type="ECO:0000313" key="1">
    <source>
        <dbReference type="EMBL" id="KAJ1530153.1"/>
    </source>
</evidence>
<proteinExistence type="predicted"/>
<dbReference type="EMBL" id="JAPTSV010000002">
    <property type="protein sequence ID" value="KAJ1530153.1"/>
    <property type="molecule type" value="Genomic_DNA"/>
</dbReference>
<keyword evidence="2" id="KW-1185">Reference proteome</keyword>
<protein>
    <submittedName>
        <fullName evidence="1">Uncharacterized protein</fullName>
    </submittedName>
</protein>
<accession>A0AAV7XUC0</accession>
<organism evidence="1 2">
    <name type="scientific">Megalurothrips usitatus</name>
    <name type="common">bean blossom thrips</name>
    <dbReference type="NCBI Taxonomy" id="439358"/>
    <lineage>
        <taxon>Eukaryota</taxon>
        <taxon>Metazoa</taxon>
        <taxon>Ecdysozoa</taxon>
        <taxon>Arthropoda</taxon>
        <taxon>Hexapoda</taxon>
        <taxon>Insecta</taxon>
        <taxon>Pterygota</taxon>
        <taxon>Neoptera</taxon>
        <taxon>Paraneoptera</taxon>
        <taxon>Thysanoptera</taxon>
        <taxon>Terebrantia</taxon>
        <taxon>Thripoidea</taxon>
        <taxon>Thripidae</taxon>
        <taxon>Megalurothrips</taxon>
    </lineage>
</organism>